<reference evidence="2 3" key="1">
    <citation type="submission" date="2018-09" db="EMBL/GenBank/DDBJ databases">
        <authorList>
            <person name="Grouzdev D.S."/>
            <person name="Krutkina M.S."/>
        </authorList>
    </citation>
    <scope>NUCLEOTIDE SEQUENCE [LARGE SCALE GENOMIC DNA]</scope>
    <source>
        <strain evidence="2 3">RmlP001</strain>
    </source>
</reference>
<evidence type="ECO:0000256" key="1">
    <source>
        <dbReference type="SAM" id="SignalP"/>
    </source>
</evidence>
<proteinExistence type="predicted"/>
<gene>
    <name evidence="2" type="ORF">D3272_17990</name>
</gene>
<comment type="caution">
    <text evidence="2">The sequence shown here is derived from an EMBL/GenBank/DDBJ whole genome shotgun (WGS) entry which is preliminary data.</text>
</comment>
<keyword evidence="1" id="KW-0732">Signal</keyword>
<evidence type="ECO:0008006" key="4">
    <source>
        <dbReference type="Google" id="ProtNLM"/>
    </source>
</evidence>
<evidence type="ECO:0000313" key="2">
    <source>
        <dbReference type="EMBL" id="RYB03306.1"/>
    </source>
</evidence>
<feature type="signal peptide" evidence="1">
    <location>
        <begin position="1"/>
        <end position="20"/>
    </location>
</feature>
<name>A0A4Q2R8V7_9HYPH</name>
<dbReference type="EMBL" id="QYBC01000015">
    <property type="protein sequence ID" value="RYB03306.1"/>
    <property type="molecule type" value="Genomic_DNA"/>
</dbReference>
<evidence type="ECO:0000313" key="3">
    <source>
        <dbReference type="Proteomes" id="UP000289411"/>
    </source>
</evidence>
<dbReference type="Proteomes" id="UP000289411">
    <property type="component" value="Unassembled WGS sequence"/>
</dbReference>
<feature type="chain" id="PRO_5020326792" description="BA14K family protein" evidence="1">
    <location>
        <begin position="21"/>
        <end position="111"/>
    </location>
</feature>
<accession>A0A4Q2R8V7</accession>
<protein>
    <recommendedName>
        <fullName evidence="4">BA14K family protein</fullName>
    </recommendedName>
</protein>
<dbReference type="AlphaFoldDB" id="A0A4Q2R8V7"/>
<keyword evidence="3" id="KW-1185">Reference proteome</keyword>
<sequence length="111" mass="11365">MTLSRLVPALVLWGSLPAGAADLPFAPQGGGDRFGGYRGTGEVSGYGGGGGFRVARVPVRPAPLRYDIYGYPVLAAIPSPLAVGNGCPPALQPDYDAVGNFAGYSPLPMCR</sequence>
<reference evidence="2 3" key="2">
    <citation type="submission" date="2019-02" db="EMBL/GenBank/DDBJ databases">
        <title>'Lichenibacterium ramalinii' gen. nov. sp. nov., 'Lichenibacterium minor' gen. nov. sp. nov.</title>
        <authorList>
            <person name="Pankratov T."/>
        </authorList>
    </citation>
    <scope>NUCLEOTIDE SEQUENCE [LARGE SCALE GENOMIC DNA]</scope>
    <source>
        <strain evidence="2 3">RmlP001</strain>
    </source>
</reference>
<organism evidence="2 3">
    <name type="scientific">Lichenibacterium ramalinae</name>
    <dbReference type="NCBI Taxonomy" id="2316527"/>
    <lineage>
        <taxon>Bacteria</taxon>
        <taxon>Pseudomonadati</taxon>
        <taxon>Pseudomonadota</taxon>
        <taxon>Alphaproteobacteria</taxon>
        <taxon>Hyphomicrobiales</taxon>
        <taxon>Lichenihabitantaceae</taxon>
        <taxon>Lichenibacterium</taxon>
    </lineage>
</organism>